<accession>A0A8T3BB24</accession>
<keyword evidence="3" id="KW-1185">Reference proteome</keyword>
<feature type="region of interest" description="Disordered" evidence="1">
    <location>
        <begin position="27"/>
        <end position="77"/>
    </location>
</feature>
<dbReference type="AlphaFoldDB" id="A0A8T3BB24"/>
<name>A0A8T3BB24_DENNO</name>
<evidence type="ECO:0000313" key="3">
    <source>
        <dbReference type="Proteomes" id="UP000829196"/>
    </source>
</evidence>
<comment type="caution">
    <text evidence="2">The sequence shown here is derived from an EMBL/GenBank/DDBJ whole genome shotgun (WGS) entry which is preliminary data.</text>
</comment>
<protein>
    <submittedName>
        <fullName evidence="2">Uncharacterized protein</fullName>
    </submittedName>
</protein>
<dbReference type="Proteomes" id="UP000829196">
    <property type="component" value="Unassembled WGS sequence"/>
</dbReference>
<gene>
    <name evidence="2" type="ORF">KFK09_014209</name>
</gene>
<evidence type="ECO:0000256" key="1">
    <source>
        <dbReference type="SAM" id="MobiDB-lite"/>
    </source>
</evidence>
<dbReference type="EMBL" id="JAGYWB010000010">
    <property type="protein sequence ID" value="KAI0508075.1"/>
    <property type="molecule type" value="Genomic_DNA"/>
</dbReference>
<organism evidence="2 3">
    <name type="scientific">Dendrobium nobile</name>
    <name type="common">Orchid</name>
    <dbReference type="NCBI Taxonomy" id="94219"/>
    <lineage>
        <taxon>Eukaryota</taxon>
        <taxon>Viridiplantae</taxon>
        <taxon>Streptophyta</taxon>
        <taxon>Embryophyta</taxon>
        <taxon>Tracheophyta</taxon>
        <taxon>Spermatophyta</taxon>
        <taxon>Magnoliopsida</taxon>
        <taxon>Liliopsida</taxon>
        <taxon>Asparagales</taxon>
        <taxon>Orchidaceae</taxon>
        <taxon>Epidendroideae</taxon>
        <taxon>Malaxideae</taxon>
        <taxon>Dendrobiinae</taxon>
        <taxon>Dendrobium</taxon>
    </lineage>
</organism>
<feature type="compositionally biased region" description="Basic and acidic residues" evidence="1">
    <location>
        <begin position="44"/>
        <end position="59"/>
    </location>
</feature>
<evidence type="ECO:0000313" key="2">
    <source>
        <dbReference type="EMBL" id="KAI0508075.1"/>
    </source>
</evidence>
<sequence>MGITLLPKPAQAGLPLARSMSFAPPALDPDLASPSRARASFPCRAKDKEHWSTRRRSMDSRIQASVAPIQSGGGATG</sequence>
<proteinExistence type="predicted"/>
<reference evidence="2" key="1">
    <citation type="journal article" date="2022" name="Front. Genet.">
        <title>Chromosome-Scale Assembly of the Dendrobium nobile Genome Provides Insights Into the Molecular Mechanism of the Biosynthesis of the Medicinal Active Ingredient of Dendrobium.</title>
        <authorList>
            <person name="Xu Q."/>
            <person name="Niu S.-C."/>
            <person name="Li K.-L."/>
            <person name="Zheng P.-J."/>
            <person name="Zhang X.-J."/>
            <person name="Jia Y."/>
            <person name="Liu Y."/>
            <person name="Niu Y.-X."/>
            <person name="Yu L.-H."/>
            <person name="Chen D.-F."/>
            <person name="Zhang G.-Q."/>
        </authorList>
    </citation>
    <scope>NUCLEOTIDE SEQUENCE</scope>
    <source>
        <tissue evidence="2">Leaf</tissue>
    </source>
</reference>